<dbReference type="InterPro" id="IPR016131">
    <property type="entry name" value="Haemerythrin_Fe_BS"/>
</dbReference>
<comment type="function">
    <text evidence="6">May play the central regulatory role in sporulation. It may be an element of the effector pathway responsible for the activation of sporulation genes in response to nutritional stress. Spo0A may act in concert with spo0H (a sigma factor) to control the expression of some genes that are critical to the sporulation process.</text>
</comment>
<evidence type="ECO:0000313" key="10">
    <source>
        <dbReference type="Proteomes" id="UP000236311"/>
    </source>
</evidence>
<evidence type="ECO:0000256" key="4">
    <source>
        <dbReference type="ARBA" id="ARBA00022723"/>
    </source>
</evidence>
<dbReference type="RefSeq" id="WP_103238681.1">
    <property type="nucleotide sequence ID" value="NZ_CANRXC010000001.1"/>
</dbReference>
<dbReference type="GO" id="GO:0000160">
    <property type="term" value="P:phosphorelay signal transduction system"/>
    <property type="evidence" value="ECO:0007669"/>
    <property type="project" value="InterPro"/>
</dbReference>
<keyword evidence="10" id="KW-1185">Reference proteome</keyword>
<dbReference type="CDD" id="cd00156">
    <property type="entry name" value="REC"/>
    <property type="match status" value="1"/>
</dbReference>
<keyword evidence="3 7" id="KW-0597">Phosphoprotein</keyword>
<dbReference type="Proteomes" id="UP000236311">
    <property type="component" value="Unassembled WGS sequence"/>
</dbReference>
<proteinExistence type="inferred from homology"/>
<feature type="domain" description="Response regulatory" evidence="8">
    <location>
        <begin position="330"/>
        <end position="445"/>
    </location>
</feature>
<dbReference type="PANTHER" id="PTHR44591:SF3">
    <property type="entry name" value="RESPONSE REGULATORY DOMAIN-CONTAINING PROTEIN"/>
    <property type="match status" value="1"/>
</dbReference>
<name>A0A2K4ZDS0_9FIRM</name>
<dbReference type="Gene3D" id="1.20.120.50">
    <property type="entry name" value="Hemerythrin-like"/>
    <property type="match status" value="1"/>
</dbReference>
<dbReference type="OrthoDB" id="1706569at2"/>
<evidence type="ECO:0000256" key="2">
    <source>
        <dbReference type="ARBA" id="ARBA00018672"/>
    </source>
</evidence>
<reference evidence="9 10" key="1">
    <citation type="submission" date="2018-01" db="EMBL/GenBank/DDBJ databases">
        <authorList>
            <person name="Gaut B.S."/>
            <person name="Morton B.R."/>
            <person name="Clegg M.T."/>
            <person name="Duvall M.R."/>
        </authorList>
    </citation>
    <scope>NUCLEOTIDE SEQUENCE [LARGE SCALE GENOMIC DNA]</scope>
    <source>
        <strain evidence="9">GP69</strain>
    </source>
</reference>
<dbReference type="SUPFAM" id="SSF52172">
    <property type="entry name" value="CheY-like"/>
    <property type="match status" value="1"/>
</dbReference>
<evidence type="ECO:0000256" key="5">
    <source>
        <dbReference type="ARBA" id="ARBA00023004"/>
    </source>
</evidence>
<protein>
    <recommendedName>
        <fullName evidence="2">Stage 0 sporulation protein A homolog</fullName>
    </recommendedName>
</protein>
<dbReference type="InterPro" id="IPR011006">
    <property type="entry name" value="CheY-like_superfamily"/>
</dbReference>
<keyword evidence="9" id="KW-0418">Kinase</keyword>
<dbReference type="PANTHER" id="PTHR44591">
    <property type="entry name" value="STRESS RESPONSE REGULATOR PROTEIN 1"/>
    <property type="match status" value="1"/>
</dbReference>
<dbReference type="EMBL" id="OFSM01000005">
    <property type="protein sequence ID" value="SOY28606.1"/>
    <property type="molecule type" value="Genomic_DNA"/>
</dbReference>
<evidence type="ECO:0000256" key="7">
    <source>
        <dbReference type="PROSITE-ProRule" id="PRU00169"/>
    </source>
</evidence>
<comment type="similarity">
    <text evidence="1">Belongs to the hemerythrin family.</text>
</comment>
<accession>A0A2K4ZDS0</accession>
<dbReference type="PROSITE" id="PS50110">
    <property type="entry name" value="RESPONSE_REGULATORY"/>
    <property type="match status" value="1"/>
</dbReference>
<dbReference type="Gene3D" id="3.40.50.2300">
    <property type="match status" value="1"/>
</dbReference>
<evidence type="ECO:0000256" key="1">
    <source>
        <dbReference type="ARBA" id="ARBA00010587"/>
    </source>
</evidence>
<sequence length="453" mass="52405">MDNQKFVWHERYSIGVDVIDREHKKLFNIMNKLFAYGGNDEKSRWAYQEGIKFFKGHAMKHFAEEEVYMASIGYEGYETHRRLHDIFRKKTLPEIEKELEESFYSPEAVAHFLGVCAGWLIGHTMIEDRAITGGVSSRWTELLPEEEQAAMKKTIIQHLHDLFQLEARVISESYSGEKFGNGIYYRLVYGSDKGERWEFLLVFDEKLLVSTVGNLVDSDAEKVNVMMMNAARYISRQFVERIMSHFSTDGQVEIVEENLLPYKQFERVFERHNPQSSLLFDTGKGYFAYCMLAPHMLEDTPGMPLKAANVMDEIQKYLRENEKEKAGKKKILVVDDSAVVLQFMKELFDKDYEITQAQSGVAAIRCITLDKPDLVLLDYEMPICDGKQVLEMIRAEEAFVDIPVIFLTGTVDKERLQQLLPLKPAGYLLKTTPPQEIKGFISDFFKKRARITS</sequence>
<evidence type="ECO:0000313" key="9">
    <source>
        <dbReference type="EMBL" id="SOY28606.1"/>
    </source>
</evidence>
<dbReference type="SUPFAM" id="SSF47188">
    <property type="entry name" value="Hemerythrin-like"/>
    <property type="match status" value="1"/>
</dbReference>
<dbReference type="PROSITE" id="PS00550">
    <property type="entry name" value="HEMERYTHRINS"/>
    <property type="match status" value="1"/>
</dbReference>
<dbReference type="AlphaFoldDB" id="A0A2K4ZDS0"/>
<dbReference type="GO" id="GO:0046872">
    <property type="term" value="F:metal ion binding"/>
    <property type="evidence" value="ECO:0007669"/>
    <property type="project" value="UniProtKB-KW"/>
</dbReference>
<dbReference type="Pfam" id="PF00072">
    <property type="entry name" value="Response_reg"/>
    <property type="match status" value="1"/>
</dbReference>
<dbReference type="SMART" id="SM00448">
    <property type="entry name" value="REC"/>
    <property type="match status" value="1"/>
</dbReference>
<keyword evidence="5" id="KW-0408">Iron</keyword>
<gene>
    <name evidence="9" type="primary">todS</name>
    <name evidence="9" type="ORF">AMURIS_01316</name>
</gene>
<evidence type="ECO:0000256" key="3">
    <source>
        <dbReference type="ARBA" id="ARBA00022553"/>
    </source>
</evidence>
<dbReference type="InterPro" id="IPR012312">
    <property type="entry name" value="Hemerythrin-like"/>
</dbReference>
<dbReference type="Pfam" id="PF01814">
    <property type="entry name" value="Hemerythrin"/>
    <property type="match status" value="1"/>
</dbReference>
<dbReference type="InterPro" id="IPR012827">
    <property type="entry name" value="Hemerythrin_metal-bd"/>
</dbReference>
<keyword evidence="4" id="KW-0479">Metal-binding</keyword>
<dbReference type="GO" id="GO:0016301">
    <property type="term" value="F:kinase activity"/>
    <property type="evidence" value="ECO:0007669"/>
    <property type="project" value="UniProtKB-KW"/>
</dbReference>
<dbReference type="NCBIfam" id="TIGR02481">
    <property type="entry name" value="hemeryth_dom"/>
    <property type="match status" value="1"/>
</dbReference>
<dbReference type="InterPro" id="IPR001789">
    <property type="entry name" value="Sig_transdc_resp-reg_receiver"/>
</dbReference>
<dbReference type="CDD" id="cd12107">
    <property type="entry name" value="Hemerythrin"/>
    <property type="match status" value="1"/>
</dbReference>
<dbReference type="InterPro" id="IPR035938">
    <property type="entry name" value="Hemerythrin-like_sf"/>
</dbReference>
<dbReference type="InterPro" id="IPR050595">
    <property type="entry name" value="Bact_response_regulator"/>
</dbReference>
<feature type="modified residue" description="4-aspartylphosphate" evidence="7">
    <location>
        <position position="378"/>
    </location>
</feature>
<keyword evidence="9" id="KW-0808">Transferase</keyword>
<evidence type="ECO:0000259" key="8">
    <source>
        <dbReference type="PROSITE" id="PS50110"/>
    </source>
</evidence>
<organism evidence="9 10">
    <name type="scientific">Acetatifactor muris</name>
    <dbReference type="NCBI Taxonomy" id="879566"/>
    <lineage>
        <taxon>Bacteria</taxon>
        <taxon>Bacillati</taxon>
        <taxon>Bacillota</taxon>
        <taxon>Clostridia</taxon>
        <taxon>Lachnospirales</taxon>
        <taxon>Lachnospiraceae</taxon>
        <taxon>Acetatifactor</taxon>
    </lineage>
</organism>
<evidence type="ECO:0000256" key="6">
    <source>
        <dbReference type="ARBA" id="ARBA00024867"/>
    </source>
</evidence>